<dbReference type="Pfam" id="PF13641">
    <property type="entry name" value="Glyco_tranf_2_3"/>
    <property type="match status" value="1"/>
</dbReference>
<dbReference type="PANTHER" id="PTHR43630">
    <property type="entry name" value="POLY-BETA-1,6-N-ACETYL-D-GLUCOSAMINE SYNTHASE"/>
    <property type="match status" value="1"/>
</dbReference>
<dbReference type="Gene3D" id="3.90.550.10">
    <property type="entry name" value="Spore Coat Polysaccharide Biosynthesis Protein SpsA, Chain A"/>
    <property type="match status" value="1"/>
</dbReference>
<organism evidence="5 6">
    <name type="scientific">Amycolatopsis pithecellobii</name>
    <dbReference type="NCBI Taxonomy" id="664692"/>
    <lineage>
        <taxon>Bacteria</taxon>
        <taxon>Bacillati</taxon>
        <taxon>Actinomycetota</taxon>
        <taxon>Actinomycetes</taxon>
        <taxon>Pseudonocardiales</taxon>
        <taxon>Pseudonocardiaceae</taxon>
        <taxon>Amycolatopsis</taxon>
    </lineage>
</organism>
<comment type="similarity">
    <text evidence="1">Belongs to the glycosyltransferase 2 family.</text>
</comment>
<sequence length="365" mass="39469">MPAATSPAVDGRHRRPGLLRVIALLPAHNEAGKIGAALGALDAQTHVPGLVTVVCDNCTDDTAALASAAGARVMETAGNTAKKAGALNQALAALLPTLDDDDVVLVQDADSMLDPEFVATALRYLERGYGGVGGVFRGAPGGGFVGHLQRNEYARYARDVHRLRGRCLVLTGTAAMFGVATLRAVSQARLDGRLPAGDGAGGIYDTTVLTEDNELTLALLTLGHRVISPAGCGLSTEVMTSWGELWTQRLRWKRGAVENCVQYGLTRITWKYWLRQALTVLGLLVSVTYLITLAVAPFLGVLHLQPAWLALSSVFVIERVVTVRYRGWRRMLLSASMYELVFDYFLQACHAKAYFDALFRTRKSW</sequence>
<evidence type="ECO:0000313" key="5">
    <source>
        <dbReference type="EMBL" id="MTD57229.1"/>
    </source>
</evidence>
<accession>A0A6N7Z608</accession>
<feature type="transmembrane region" description="Helical" evidence="4">
    <location>
        <begin position="307"/>
        <end position="325"/>
    </location>
</feature>
<keyword evidence="3 5" id="KW-0808">Transferase</keyword>
<keyword evidence="2" id="KW-0328">Glycosyltransferase</keyword>
<dbReference type="InterPro" id="IPR029044">
    <property type="entry name" value="Nucleotide-diphossugar_trans"/>
</dbReference>
<dbReference type="PANTHER" id="PTHR43630:SF1">
    <property type="entry name" value="POLY-BETA-1,6-N-ACETYL-D-GLUCOSAMINE SYNTHASE"/>
    <property type="match status" value="1"/>
</dbReference>
<evidence type="ECO:0000256" key="3">
    <source>
        <dbReference type="ARBA" id="ARBA00022679"/>
    </source>
</evidence>
<name>A0A6N7Z608_9PSEU</name>
<evidence type="ECO:0000256" key="4">
    <source>
        <dbReference type="SAM" id="Phobius"/>
    </source>
</evidence>
<reference evidence="5 6" key="1">
    <citation type="submission" date="2019-11" db="EMBL/GenBank/DDBJ databases">
        <title>Draft genome of Amycolatopsis RM579.</title>
        <authorList>
            <person name="Duangmal K."/>
            <person name="Mingma R."/>
        </authorList>
    </citation>
    <scope>NUCLEOTIDE SEQUENCE [LARGE SCALE GENOMIC DNA]</scope>
    <source>
        <strain evidence="5 6">RM579</strain>
    </source>
</reference>
<evidence type="ECO:0000256" key="1">
    <source>
        <dbReference type="ARBA" id="ARBA00006739"/>
    </source>
</evidence>
<comment type="caution">
    <text evidence="5">The sequence shown here is derived from an EMBL/GenBank/DDBJ whole genome shotgun (WGS) entry which is preliminary data.</text>
</comment>
<dbReference type="SUPFAM" id="SSF53448">
    <property type="entry name" value="Nucleotide-diphospho-sugar transferases"/>
    <property type="match status" value="1"/>
</dbReference>
<gene>
    <name evidence="5" type="ORF">GKO32_25100</name>
</gene>
<dbReference type="OrthoDB" id="9797391at2"/>
<keyword evidence="4" id="KW-0472">Membrane</keyword>
<dbReference type="EMBL" id="WMBA01000045">
    <property type="protein sequence ID" value="MTD57229.1"/>
    <property type="molecule type" value="Genomic_DNA"/>
</dbReference>
<keyword evidence="6" id="KW-1185">Reference proteome</keyword>
<dbReference type="Proteomes" id="UP000440096">
    <property type="component" value="Unassembled WGS sequence"/>
</dbReference>
<dbReference type="RefSeq" id="WP_154759366.1">
    <property type="nucleotide sequence ID" value="NZ_WMBA01000045.1"/>
</dbReference>
<keyword evidence="4" id="KW-1133">Transmembrane helix</keyword>
<proteinExistence type="inferred from homology"/>
<keyword evidence="4" id="KW-0812">Transmembrane</keyword>
<evidence type="ECO:0000313" key="6">
    <source>
        <dbReference type="Proteomes" id="UP000440096"/>
    </source>
</evidence>
<dbReference type="AlphaFoldDB" id="A0A6N7Z608"/>
<evidence type="ECO:0000256" key="2">
    <source>
        <dbReference type="ARBA" id="ARBA00022676"/>
    </source>
</evidence>
<feature type="transmembrane region" description="Helical" evidence="4">
    <location>
        <begin position="277"/>
        <end position="301"/>
    </location>
</feature>
<dbReference type="GO" id="GO:0016757">
    <property type="term" value="F:glycosyltransferase activity"/>
    <property type="evidence" value="ECO:0007669"/>
    <property type="project" value="UniProtKB-KW"/>
</dbReference>
<protein>
    <submittedName>
        <fullName evidence="5">Glycosyltransferase</fullName>
    </submittedName>
</protein>